<sequence length="542" mass="60383">MLGLIRARSRGCWMPICSPEKYPIRLMENRDDKDLYHSLSKKELQELCRRYGLSPYMTKPNLVDALYSYLKRKNVSPIFQVESSSVRSASLISPPEHGSKSYNMVHARKDGRWNTNHPGEKRNRKIYSQNVSCREKQKFKGAGSYNKAAGSRIVRDLEYPLYEVGENFPLTCKSRATFDSRNGPGCNENHFYREKPPKISFKSFPREAGERNAPLILSTNLDHGACLAENASTSSLKSTKSIPSFEFYIRSEEGINLVVDLNSSLSDWSDRLESGLCCHNLVDNKFGSLRKELHFLGKSGAALKGSFLQNTDVEHELINGCVDSSKKEFDNIVVDHGFGVDEEPLLFSSPNSVVRNHVTSGAESNPTDRETIRVESSVKSSTNCLINPMLGGLEISLEHQILEVGNKNCEDLTRQNTCTDIGPSLVYPGSFWTGSTEMQSPEVVSLKDDSCSPCGNNNNLPDVIDLTLDVEARDDELAYSSTSQDHMSACVDEMEKSEVMDGVQTSESLQFTKSLEKTSADSKAYNVLKRKVQHSKVSSSSG</sequence>
<dbReference type="Proteomes" id="UP000828048">
    <property type="component" value="Chromosome 2"/>
</dbReference>
<name>A0ACB7X0S9_9ERIC</name>
<evidence type="ECO:0000313" key="1">
    <source>
        <dbReference type="EMBL" id="KAH7834277.1"/>
    </source>
</evidence>
<proteinExistence type="predicted"/>
<reference evidence="1 2" key="1">
    <citation type="journal article" date="2021" name="Hortic Res">
        <title>High-quality reference genome and annotation aids understanding of berry development for evergreen blueberry (Vaccinium darrowii).</title>
        <authorList>
            <person name="Yu J."/>
            <person name="Hulse-Kemp A.M."/>
            <person name="Babiker E."/>
            <person name="Staton M."/>
        </authorList>
    </citation>
    <scope>NUCLEOTIDE SEQUENCE [LARGE SCALE GENOMIC DNA]</scope>
    <source>
        <strain evidence="2">cv. NJ 8807/NJ 8810</strain>
        <tissue evidence="1">Young leaf</tissue>
    </source>
</reference>
<evidence type="ECO:0000313" key="2">
    <source>
        <dbReference type="Proteomes" id="UP000828048"/>
    </source>
</evidence>
<gene>
    <name evidence="1" type="ORF">Vadar_014493</name>
</gene>
<organism evidence="1 2">
    <name type="scientific">Vaccinium darrowii</name>
    <dbReference type="NCBI Taxonomy" id="229202"/>
    <lineage>
        <taxon>Eukaryota</taxon>
        <taxon>Viridiplantae</taxon>
        <taxon>Streptophyta</taxon>
        <taxon>Embryophyta</taxon>
        <taxon>Tracheophyta</taxon>
        <taxon>Spermatophyta</taxon>
        <taxon>Magnoliopsida</taxon>
        <taxon>eudicotyledons</taxon>
        <taxon>Gunneridae</taxon>
        <taxon>Pentapetalae</taxon>
        <taxon>asterids</taxon>
        <taxon>Ericales</taxon>
        <taxon>Ericaceae</taxon>
        <taxon>Vaccinioideae</taxon>
        <taxon>Vaccinieae</taxon>
        <taxon>Vaccinium</taxon>
    </lineage>
</organism>
<accession>A0ACB7X0S9</accession>
<protein>
    <submittedName>
        <fullName evidence="1">Uncharacterized protein</fullName>
    </submittedName>
</protein>
<keyword evidence="2" id="KW-1185">Reference proteome</keyword>
<dbReference type="EMBL" id="CM037152">
    <property type="protein sequence ID" value="KAH7834277.1"/>
    <property type="molecule type" value="Genomic_DNA"/>
</dbReference>
<comment type="caution">
    <text evidence="1">The sequence shown here is derived from an EMBL/GenBank/DDBJ whole genome shotgun (WGS) entry which is preliminary data.</text>
</comment>